<keyword evidence="1" id="KW-0812">Transmembrane</keyword>
<protein>
    <recommendedName>
        <fullName evidence="4">DUF4133 domain-containing protein</fullName>
    </recommendedName>
</protein>
<dbReference type="RefSeq" id="WP_006283075.1">
    <property type="nucleotide sequence ID" value="NZ_BPTR01000002.1"/>
</dbReference>
<evidence type="ECO:0008006" key="4">
    <source>
        <dbReference type="Google" id="ProtNLM"/>
    </source>
</evidence>
<organism evidence="2 3">
    <name type="scientific">Segatella bryantii</name>
    <name type="common">Prevotella bryantii</name>
    <dbReference type="NCBI Taxonomy" id="77095"/>
    <lineage>
        <taxon>Bacteria</taxon>
        <taxon>Pseudomonadati</taxon>
        <taxon>Bacteroidota</taxon>
        <taxon>Bacteroidia</taxon>
        <taxon>Bacteroidales</taxon>
        <taxon>Prevotellaceae</taxon>
        <taxon>Segatella</taxon>
    </lineage>
</organism>
<dbReference type="Proteomes" id="UP000887043">
    <property type="component" value="Unassembled WGS sequence"/>
</dbReference>
<accession>A0AA37MML0</accession>
<evidence type="ECO:0000256" key="1">
    <source>
        <dbReference type="SAM" id="Phobius"/>
    </source>
</evidence>
<dbReference type="EMBL" id="BPTR01000002">
    <property type="protein sequence ID" value="GJG29047.1"/>
    <property type="molecule type" value="Genomic_DNA"/>
</dbReference>
<dbReference type="Pfam" id="PF13571">
    <property type="entry name" value="DUF4133"/>
    <property type="match status" value="1"/>
</dbReference>
<dbReference type="AlphaFoldDB" id="A0AA37MML0"/>
<proteinExistence type="predicted"/>
<feature type="transmembrane region" description="Helical" evidence="1">
    <location>
        <begin position="56"/>
        <end position="76"/>
    </location>
</feature>
<comment type="caution">
    <text evidence="2">The sequence shown here is derived from an EMBL/GenBank/DDBJ whole genome shotgun (WGS) entry which is preliminary data.</text>
</comment>
<reference evidence="2" key="1">
    <citation type="submission" date="2021-08" db="EMBL/GenBank/DDBJ databases">
        <title>Prevotella lacticifex sp. nov., isolated from rumen of cow.</title>
        <authorList>
            <person name="Shinkai T."/>
            <person name="Ikeyama N."/>
            <person name="Kumagai M."/>
            <person name="Ohmori H."/>
            <person name="Sakamoto M."/>
            <person name="Ohkuma M."/>
            <person name="Mitsumori M."/>
        </authorList>
    </citation>
    <scope>NUCLEOTIDE SEQUENCE</scope>
    <source>
        <strain evidence="2">DSM 11371</strain>
    </source>
</reference>
<sequence length="100" mass="11226">MAKENHDESYMDYPLFKGLQKPLEFMGIQGRYIYWAAGAVGGAIIGFILFYCMIGFIAGLITLVASLLLGGILIFLKQKKGLHTKKNDHGVFIYAYSRKM</sequence>
<keyword evidence="1" id="KW-0472">Membrane</keyword>
<evidence type="ECO:0000313" key="3">
    <source>
        <dbReference type="Proteomes" id="UP000887043"/>
    </source>
</evidence>
<gene>
    <name evidence="2" type="ORF">PRRU23_27470</name>
</gene>
<name>A0AA37MML0_SEGBR</name>
<dbReference type="InterPro" id="IPR025407">
    <property type="entry name" value="DUF4133"/>
</dbReference>
<evidence type="ECO:0000313" key="2">
    <source>
        <dbReference type="EMBL" id="GJG29047.1"/>
    </source>
</evidence>
<feature type="transmembrane region" description="Helical" evidence="1">
    <location>
        <begin position="32"/>
        <end position="50"/>
    </location>
</feature>
<keyword evidence="1" id="KW-1133">Transmembrane helix</keyword>